<dbReference type="InterPro" id="IPR008507">
    <property type="entry name" value="DUF789"/>
</dbReference>
<reference evidence="2" key="1">
    <citation type="submission" date="2014-05" db="EMBL/GenBank/DDBJ databases">
        <title>The transcriptome of the halophilic microalga Tetraselmis sp. GSL018 isolated from the Great Salt Lake, Utah.</title>
        <authorList>
            <person name="Jinkerson R.E."/>
            <person name="D'Adamo S."/>
            <person name="Posewitz M.C."/>
        </authorList>
    </citation>
    <scope>NUCLEOTIDE SEQUENCE</scope>
    <source>
        <strain evidence="2">GSL018</strain>
    </source>
</reference>
<dbReference type="EMBL" id="GBEZ01006814">
    <property type="protein sequence ID" value="JAC78603.1"/>
    <property type="molecule type" value="Transcribed_RNA"/>
</dbReference>
<dbReference type="PANTHER" id="PTHR31343">
    <property type="entry name" value="T15D22.8"/>
    <property type="match status" value="1"/>
</dbReference>
<gene>
    <name evidence="2" type="ORF">TSPGSL018_14718</name>
</gene>
<sequence>MNSRRRCAGCLRRESTQALDDLDSFPSTSNLESLFAFTSPLVPTLQRPLKGGDQRQNLFFKLSDLWAAYDTWSAFGAEVPITVDRQGNKVKQYYAPSLSGIQIFAPETSMCRVEPVDQCSEAIIGPRSEVEGSDESGSDDSSVSSIADSEVDGDAACLNHTRDSRSVLHKHRTPEQACKVLFQYFEECSPYDRLPLTDKIEQLSHGKNGFAGLVSLASDEIHPASWYAVAWYPIYEVPCTTVPGSQAARQLSASFVTFHSLSLGAEHGVEQNQSGFSAQRPRPPPTTARTDALVERRVREARPSLEGSLIAVLLPFAFAPYRMGGRIWWEADTSIRDCMLMAARVWVQRWQVKHHDWEFFSKKLALGLQESEQPARAS</sequence>
<dbReference type="PANTHER" id="PTHR31343:SF29">
    <property type="entry name" value="DUF789 DOMAIN-CONTAINING PROTEIN"/>
    <property type="match status" value="1"/>
</dbReference>
<proteinExistence type="predicted"/>
<evidence type="ECO:0000256" key="1">
    <source>
        <dbReference type="SAM" id="MobiDB-lite"/>
    </source>
</evidence>
<feature type="region of interest" description="Disordered" evidence="1">
    <location>
        <begin position="125"/>
        <end position="146"/>
    </location>
</feature>
<organism evidence="2">
    <name type="scientific">Tetraselmis sp. GSL018</name>
    <dbReference type="NCBI Taxonomy" id="582737"/>
    <lineage>
        <taxon>Eukaryota</taxon>
        <taxon>Viridiplantae</taxon>
        <taxon>Chlorophyta</taxon>
        <taxon>core chlorophytes</taxon>
        <taxon>Chlorodendrophyceae</taxon>
        <taxon>Chlorodendrales</taxon>
        <taxon>Chlorodendraceae</taxon>
        <taxon>Tetraselmis</taxon>
    </lineage>
</organism>
<dbReference type="AlphaFoldDB" id="A0A061S314"/>
<name>A0A061S314_9CHLO</name>
<accession>A0A061S314</accession>
<protein>
    <submittedName>
        <fullName evidence="2">Uncharacterized protein</fullName>
    </submittedName>
</protein>
<dbReference type="Pfam" id="PF05623">
    <property type="entry name" value="DUF789"/>
    <property type="match status" value="1"/>
</dbReference>
<evidence type="ECO:0000313" key="2">
    <source>
        <dbReference type="EMBL" id="JAC78603.1"/>
    </source>
</evidence>